<evidence type="ECO:0000256" key="2">
    <source>
        <dbReference type="ARBA" id="ARBA00022857"/>
    </source>
</evidence>
<evidence type="ECO:0000313" key="4">
    <source>
        <dbReference type="EMBL" id="KAK4076738.1"/>
    </source>
</evidence>
<dbReference type="RefSeq" id="XP_062756848.1">
    <property type="nucleotide sequence ID" value="XM_062898734.1"/>
</dbReference>
<gene>
    <name evidence="4" type="ORF">Triagg1_4341</name>
</gene>
<keyword evidence="2" id="KW-0521">NADP</keyword>
<evidence type="ECO:0000256" key="1">
    <source>
        <dbReference type="ARBA" id="ARBA00006328"/>
    </source>
</evidence>
<dbReference type="GO" id="GO:0005634">
    <property type="term" value="C:nucleus"/>
    <property type="evidence" value="ECO:0007669"/>
    <property type="project" value="TreeGrafter"/>
</dbReference>
<dbReference type="GO" id="GO:0016788">
    <property type="term" value="F:hydrolase activity, acting on ester bonds"/>
    <property type="evidence" value="ECO:0007669"/>
    <property type="project" value="InterPro"/>
</dbReference>
<dbReference type="GO" id="GO:0008270">
    <property type="term" value="F:zinc ion binding"/>
    <property type="evidence" value="ECO:0007669"/>
    <property type="project" value="InterPro"/>
</dbReference>
<dbReference type="Gene3D" id="3.90.25.10">
    <property type="entry name" value="UDP-galactose 4-epimerase, domain 1"/>
    <property type="match status" value="1"/>
</dbReference>
<evidence type="ECO:0000313" key="5">
    <source>
        <dbReference type="Proteomes" id="UP001273209"/>
    </source>
</evidence>
<feature type="domain" description="NmrA-like" evidence="3">
    <location>
        <begin position="1"/>
        <end position="246"/>
    </location>
</feature>
<accession>A0AAE1II48</accession>
<protein>
    <recommendedName>
        <fullName evidence="3">NmrA-like domain-containing protein</fullName>
    </recommendedName>
</protein>
<comment type="similarity">
    <text evidence="1">Belongs to the NmrA-type oxidoreductase family.</text>
</comment>
<dbReference type="InterPro" id="IPR036291">
    <property type="entry name" value="NAD(P)-bd_dom_sf"/>
</dbReference>
<dbReference type="SUPFAM" id="SSF51735">
    <property type="entry name" value="NAD(P)-binding Rossmann-fold domains"/>
    <property type="match status" value="1"/>
</dbReference>
<organism evidence="4 5">
    <name type="scientific">Trichoderma aggressivum f. europaeum</name>
    <dbReference type="NCBI Taxonomy" id="173218"/>
    <lineage>
        <taxon>Eukaryota</taxon>
        <taxon>Fungi</taxon>
        <taxon>Dikarya</taxon>
        <taxon>Ascomycota</taxon>
        <taxon>Pezizomycotina</taxon>
        <taxon>Sordariomycetes</taxon>
        <taxon>Hypocreomycetidae</taxon>
        <taxon>Hypocreales</taxon>
        <taxon>Hypocreaceae</taxon>
        <taxon>Trichoderma</taxon>
    </lineage>
</organism>
<dbReference type="InterPro" id="IPR017947">
    <property type="entry name" value="AryldialkylPase_Zn-BS"/>
</dbReference>
<dbReference type="Gene3D" id="3.40.50.720">
    <property type="entry name" value="NAD(P)-binding Rossmann-like Domain"/>
    <property type="match status" value="1"/>
</dbReference>
<dbReference type="InterPro" id="IPR051164">
    <property type="entry name" value="NmrA-like_oxidored"/>
</dbReference>
<dbReference type="AlphaFoldDB" id="A0AAE1II48"/>
<comment type="caution">
    <text evidence="4">The sequence shown here is derived from an EMBL/GenBank/DDBJ whole genome shotgun (WGS) entry which is preliminary data.</text>
</comment>
<dbReference type="CDD" id="cd05251">
    <property type="entry name" value="NmrA_like_SDR_a"/>
    <property type="match status" value="1"/>
</dbReference>
<dbReference type="PROSITE" id="PS01322">
    <property type="entry name" value="PHOSPHOTRIESTERASE_1"/>
    <property type="match status" value="1"/>
</dbReference>
<keyword evidence="5" id="KW-1185">Reference proteome</keyword>
<dbReference type="Pfam" id="PF05368">
    <property type="entry name" value="NmrA"/>
    <property type="match status" value="1"/>
</dbReference>
<dbReference type="Proteomes" id="UP001273209">
    <property type="component" value="Unassembled WGS sequence"/>
</dbReference>
<dbReference type="PANTHER" id="PTHR42748:SF31">
    <property type="entry name" value="NMRA-LIKE DOMAIN-CONTAINING PROTEIN-RELATED"/>
    <property type="match status" value="1"/>
</dbReference>
<proteinExistence type="inferred from homology"/>
<dbReference type="InterPro" id="IPR008030">
    <property type="entry name" value="NmrA-like"/>
</dbReference>
<reference evidence="4" key="1">
    <citation type="submission" date="2023-11" db="EMBL/GenBank/DDBJ databases">
        <title>The genome sequences of three competitors of mushroom-forming fungi.</title>
        <authorList>
            <person name="Beijen E."/>
            <person name="Ohm R.A."/>
        </authorList>
    </citation>
    <scope>NUCLEOTIDE SEQUENCE</scope>
    <source>
        <strain evidence="4">CBS 100526</strain>
    </source>
</reference>
<dbReference type="EMBL" id="JAWRVG010000013">
    <property type="protein sequence ID" value="KAK4076738.1"/>
    <property type="molecule type" value="Genomic_DNA"/>
</dbReference>
<sequence length="266" mass="29172">MSKVLTVFGATGNQGGAVIQSILQHASFSKEYKLRGVTRSLENDRSVELVRQGVQMVQADMNDEAAVRKAIEGSDVVFAMTNFWVSRSAEVEIAQGKYIADACKSFGVELLFWSTLCNATSVSGGKLVNVRHFDSKAVVEGYIRSIGIPAVFLNFGCFMSNLKIFMLSETSDGYTMRSPLLETTEIPWIDVVSDTGKWVIASLLKRSEALGQHFVLAVGWYTVKELCETFLRVTGKTLKHEHVSDAEYAASVGQGDFRGFSAAARL</sequence>
<dbReference type="GeneID" id="87918639"/>
<evidence type="ECO:0000259" key="3">
    <source>
        <dbReference type="Pfam" id="PF05368"/>
    </source>
</evidence>
<dbReference type="PANTHER" id="PTHR42748">
    <property type="entry name" value="NITROGEN METABOLITE REPRESSION PROTEIN NMRA FAMILY MEMBER"/>
    <property type="match status" value="1"/>
</dbReference>
<name>A0AAE1II48_9HYPO</name>